<evidence type="ECO:0000313" key="8">
    <source>
        <dbReference type="EMBL" id="MBU3159554.1"/>
    </source>
</evidence>
<dbReference type="Pfam" id="PF00877">
    <property type="entry name" value="NLPC_P60"/>
    <property type="match status" value="1"/>
</dbReference>
<dbReference type="InterPro" id="IPR051202">
    <property type="entry name" value="Peptidase_C40"/>
</dbReference>
<keyword evidence="1" id="KW-0645">Protease</keyword>
<protein>
    <submittedName>
        <fullName evidence="8">C40 family peptidase</fullName>
    </submittedName>
</protein>
<evidence type="ECO:0000256" key="1">
    <source>
        <dbReference type="ARBA" id="ARBA00022670"/>
    </source>
</evidence>
<organism evidence="8 9">
    <name type="scientific">Clostridium frigoris</name>
    <dbReference type="NCBI Taxonomy" id="205327"/>
    <lineage>
        <taxon>Bacteria</taxon>
        <taxon>Bacillati</taxon>
        <taxon>Bacillota</taxon>
        <taxon>Clostridia</taxon>
        <taxon>Eubacteriales</taxon>
        <taxon>Clostridiaceae</taxon>
        <taxon>Clostridium</taxon>
    </lineage>
</organism>
<evidence type="ECO:0000256" key="2">
    <source>
        <dbReference type="ARBA" id="ARBA00022729"/>
    </source>
</evidence>
<accession>A0ABS6BT54</accession>
<evidence type="ECO:0000256" key="4">
    <source>
        <dbReference type="ARBA" id="ARBA00022807"/>
    </source>
</evidence>
<dbReference type="PANTHER" id="PTHR47053:SF1">
    <property type="entry name" value="MUREIN DD-ENDOPEPTIDASE MEPH-RELATED"/>
    <property type="match status" value="1"/>
</dbReference>
<feature type="signal peptide" evidence="6">
    <location>
        <begin position="1"/>
        <end position="24"/>
    </location>
</feature>
<proteinExistence type="predicted"/>
<feature type="domain" description="NlpC/P60" evidence="7">
    <location>
        <begin position="250"/>
        <end position="367"/>
    </location>
</feature>
<dbReference type="InterPro" id="IPR057309">
    <property type="entry name" value="PcsB_CC"/>
</dbReference>
<comment type="caution">
    <text evidence="8">The sequence shown here is derived from an EMBL/GenBank/DDBJ whole genome shotgun (WGS) entry which is preliminary data.</text>
</comment>
<evidence type="ECO:0000256" key="5">
    <source>
        <dbReference type="SAM" id="Coils"/>
    </source>
</evidence>
<keyword evidence="9" id="KW-1185">Reference proteome</keyword>
<keyword evidence="2 6" id="KW-0732">Signal</keyword>
<evidence type="ECO:0000259" key="7">
    <source>
        <dbReference type="PROSITE" id="PS51935"/>
    </source>
</evidence>
<evidence type="ECO:0000313" key="9">
    <source>
        <dbReference type="Proteomes" id="UP000776252"/>
    </source>
</evidence>
<keyword evidence="5" id="KW-0175">Coiled coil</keyword>
<dbReference type="EMBL" id="JAHLDV010000010">
    <property type="protein sequence ID" value="MBU3159554.1"/>
    <property type="molecule type" value="Genomic_DNA"/>
</dbReference>
<gene>
    <name evidence="8" type="ORF">KPL37_07260</name>
</gene>
<name>A0ABS6BT54_9CLOT</name>
<dbReference type="RefSeq" id="WP_216147242.1">
    <property type="nucleotide sequence ID" value="NZ_JAHLDV010000010.1"/>
</dbReference>
<dbReference type="Proteomes" id="UP000776252">
    <property type="component" value="Unassembled WGS sequence"/>
</dbReference>
<dbReference type="Pfam" id="PF24568">
    <property type="entry name" value="CC_PcsB"/>
    <property type="match status" value="1"/>
</dbReference>
<evidence type="ECO:0000256" key="3">
    <source>
        <dbReference type="ARBA" id="ARBA00022801"/>
    </source>
</evidence>
<feature type="chain" id="PRO_5046858753" evidence="6">
    <location>
        <begin position="25"/>
        <end position="367"/>
    </location>
</feature>
<reference evidence="8 9" key="1">
    <citation type="submission" date="2021-06" db="EMBL/GenBank/DDBJ databases">
        <title>Clostridia strains as spoilage organisms.</title>
        <authorList>
            <person name="Wambui J."/>
            <person name="Stephan R."/>
            <person name="Stevens M.J.A."/>
        </authorList>
    </citation>
    <scope>NUCLEOTIDE SEQUENCE [LARGE SCALE GENOMIC DNA]</scope>
    <source>
        <strain evidence="8 9">DSM 14204</strain>
    </source>
</reference>
<keyword evidence="3" id="KW-0378">Hydrolase</keyword>
<dbReference type="PROSITE" id="PS51935">
    <property type="entry name" value="NLPC_P60"/>
    <property type="match status" value="1"/>
</dbReference>
<keyword evidence="4" id="KW-0788">Thiol protease</keyword>
<evidence type="ECO:0000256" key="6">
    <source>
        <dbReference type="SAM" id="SignalP"/>
    </source>
</evidence>
<dbReference type="InterPro" id="IPR000064">
    <property type="entry name" value="NLP_P60_dom"/>
</dbReference>
<dbReference type="PANTHER" id="PTHR47053">
    <property type="entry name" value="MUREIN DD-ENDOPEPTIDASE MEPH-RELATED"/>
    <property type="match status" value="1"/>
</dbReference>
<feature type="coiled-coil region" evidence="5">
    <location>
        <begin position="28"/>
        <end position="79"/>
    </location>
</feature>
<sequence>MRKRIMSLIITIGFVATISMQVMANPLSDKLSNQKSQLESQKNAYKKAQSNNESIEVSIEKLDSDIEKMYAQVDKTKVKVGETEKQIVKTTKDIQVAQDNIKKEQDLYDLRMRSMYMNGVDNYVEVLLDSEGIEDFISRAETVKTIVQYDNKIVAELTAKKSEVENQKVALETEKTKILLLKADNEAKLAKLKDTKKDQSVLVLEAAKQEKSYSGNVNNGQATVDATMKQIQQMKDSVPKYTASRGGSSSLSSNAVVAYASNFLGTPYVWGASGPQFFDCSGFMQYVYAHFGVSISRTTFTQINEGTYVARENLQPGDLIFFGTQSNPHHVGMYVGNNSYIHAPRTGDVIKISALTRGDYLTARRVK</sequence>